<proteinExistence type="predicted"/>
<feature type="region of interest" description="Disordered" evidence="1">
    <location>
        <begin position="1"/>
        <end position="31"/>
    </location>
</feature>
<evidence type="ECO:0000256" key="1">
    <source>
        <dbReference type="SAM" id="MobiDB-lite"/>
    </source>
</evidence>
<keyword evidence="3" id="KW-1185">Reference proteome</keyword>
<evidence type="ECO:0000313" key="2">
    <source>
        <dbReference type="EMBL" id="QWM89672.1"/>
    </source>
</evidence>
<dbReference type="Proteomes" id="UP000827427">
    <property type="component" value="Segment"/>
</dbReference>
<dbReference type="EMBL" id="MZ130481">
    <property type="protein sequence ID" value="QWM89672.1"/>
    <property type="molecule type" value="Genomic_DNA"/>
</dbReference>
<evidence type="ECO:0000313" key="3">
    <source>
        <dbReference type="Proteomes" id="UP000827427"/>
    </source>
</evidence>
<organism evidence="2 3">
    <name type="scientific">uncultured phage cr99_1</name>
    <dbReference type="NCBI Taxonomy" id="2986399"/>
    <lineage>
        <taxon>Viruses</taxon>
        <taxon>Duplodnaviria</taxon>
        <taxon>Heunggongvirae</taxon>
        <taxon>Uroviricota</taxon>
        <taxon>Caudoviricetes</taxon>
        <taxon>Crassvirales</taxon>
        <taxon>Intestiviridae</taxon>
        <taxon>Crudevirinae</taxon>
        <taxon>Carjivirus</taxon>
        <taxon>Carjivirus hominis</taxon>
    </lineage>
</organism>
<gene>
    <name evidence="2" type="primary">gp_16442</name>
</gene>
<sequence length="31" mass="3607">MNTNSFHPPRGVERSEAERSTNLKLISPWHD</sequence>
<dbReference type="GeneID" id="75691136"/>
<name>A0AAE7RVP1_9CAUD</name>
<protein>
    <submittedName>
        <fullName evidence="2">Uncharacterized protein</fullName>
    </submittedName>
</protein>
<reference evidence="2 3" key="1">
    <citation type="submission" date="2021-04" db="EMBL/GenBank/DDBJ databases">
        <authorList>
            <person name="Shkoporov A.N."/>
            <person name="Stockdale S.R."/>
            <person name="Guerin E."/>
            <person name="Ross R.P."/>
            <person name="Hill C."/>
        </authorList>
    </citation>
    <scope>NUCLEOTIDE SEQUENCE [LARGE SCALE GENOMIC DNA]</scope>
    <source>
        <strain evidence="3">cr99_1</strain>
    </source>
</reference>
<accession>A0AAE7RVP1</accession>
<feature type="compositionally biased region" description="Basic and acidic residues" evidence="1">
    <location>
        <begin position="10"/>
        <end position="21"/>
    </location>
</feature>
<dbReference type="KEGG" id="vg:75691136"/>
<dbReference type="RefSeq" id="YP_010359244.1">
    <property type="nucleotide sequence ID" value="NC_062771.1"/>
</dbReference>